<dbReference type="Pfam" id="PF05567">
    <property type="entry name" value="T4P_PilY1"/>
    <property type="match status" value="1"/>
</dbReference>
<dbReference type="Gene3D" id="2.60.120.380">
    <property type="match status" value="1"/>
</dbReference>
<evidence type="ECO:0000313" key="10">
    <source>
        <dbReference type="EMBL" id="MFC3658973.1"/>
    </source>
</evidence>
<evidence type="ECO:0000256" key="3">
    <source>
        <dbReference type="ARBA" id="ARBA00022558"/>
    </source>
</evidence>
<dbReference type="InterPro" id="IPR015943">
    <property type="entry name" value="WD40/YVTN_repeat-like_dom_sf"/>
</dbReference>
<dbReference type="EMBL" id="JBHRYF010000001">
    <property type="protein sequence ID" value="MFC3658973.1"/>
    <property type="molecule type" value="Genomic_DNA"/>
</dbReference>
<protein>
    <submittedName>
        <fullName evidence="10">PilC/PilY family type IV pilus protein</fullName>
    </submittedName>
</protein>
<comment type="similarity">
    <text evidence="2">Belongs to the PilY1 family.</text>
</comment>
<evidence type="ECO:0000256" key="2">
    <source>
        <dbReference type="ARBA" id="ARBA00008387"/>
    </source>
</evidence>
<evidence type="ECO:0000256" key="5">
    <source>
        <dbReference type="ARBA" id="ARBA00022837"/>
    </source>
</evidence>
<evidence type="ECO:0000259" key="8">
    <source>
        <dbReference type="Pfam" id="PF04151"/>
    </source>
</evidence>
<feature type="domain" description="PilY1 beta-propeller" evidence="9">
    <location>
        <begin position="706"/>
        <end position="981"/>
    </location>
</feature>
<name>A0ABV7UQL2_9GAMM</name>
<dbReference type="Gene3D" id="2.130.10.10">
    <property type="entry name" value="YVTN repeat-like/Quinoprotein amine dehydrogenase"/>
    <property type="match status" value="1"/>
</dbReference>
<keyword evidence="4" id="KW-0479">Metal-binding</keyword>
<dbReference type="InterPro" id="IPR011047">
    <property type="entry name" value="Quinoprotein_ADH-like_sf"/>
</dbReference>
<sequence length="1149" mass="121773">MHSRRSPQTQRQWWSAPAAFLVTVLALPVTAATVPIPDDPLTTGARVPPNIMFILDNSGSMALVSMPFDVQDPDYTGTGTGASYTGLRDNPRDRSYLNNTIYYDPRTNYQPWLTANGTRMSGGQNVASVYLDWNKADNGRGTRDLRGNDEAIFYVPKTGVTSSTNAKDFDRYSIDSSGTVVVAELTQVSGFPKGPLSSSMDANTQRTFTIRVASGVSLLTVSTSGGGKSVELNLVRPNGNTLCTSSSGNGGETCAATNPESGDWRVQVYRDNSGNFSNVYLDAYLTRMVAKTPTGRNQADELKNIATWYSYYRTRMKTAKGGASEAFAPLGGGYRVGYTPINGRSSHLSSTGTNPIIPVNINGGRFEDDTTSGSKNKTNWFNSVQSEMVRDGSTPLRTTLSAVGEYYTRVDKNGPWGDGTDAKQLSCRPSFSILTTDGYWNDNTSSKFGLTDDDGDGHSVTLADIANYYYRTDLRANLTNNVPPSSPDPATWQHMVTFGISIGLSGTLTVTDPPPASNAAIWPNPMTAENETRIDDLWHAAVNGHGSFVPASNPTEFAAGLTKALESIAGRASSYSNVASNATSLRTGGKVFNASYVPGTWSGEVKAWTLDSLGRPDTLAWTASVPKSGRKVFTFNGSGRTFPTTTQRDALARTGGALNYPVTGAENAAYIKGDQSKEGSGTGQLRVRTETTLGDIVNSSPAYVADTNTLYVGANDGMLHAFNGTTGAEQFAYVPGIINIGNLARLSRGDYTHNFFVDGPIAVSSRKLTPNKNLLIGALGRGGKGLYGLDVSAPGSFGTSNVSWELGETPDNNMGLVLGRPILAPVKTGATAAVLGNGVNSANGKAVLLVVDLATGGVIREIDTLTGSVAVPNGLSAPTGVVGPDGKTLAYAYAGDLQGNVWKFDLTNSSPSQWTATKLFTAVSSVTGKVQPITGGVTVALDPRTYRRWILFGTGSFMTIADAEDKTPLAQSMYGFIDSGNAVTRADLQVRQIINTGEEQNGYPVRTFEKKASLPNDKKGWYVNLPADGERIVQDAQMVSNVLVTASMLPTGDACEASGSGYINAVDAFTGTSTGKSFFDLDRDGDTSDTNIGDIPVGSVNFGVGMPTLPIFLDGTLIVGGTGGADKPAPGGIVRKQWSRVSWREIRGD</sequence>
<evidence type="ECO:0000259" key="9">
    <source>
        <dbReference type="Pfam" id="PF05567"/>
    </source>
</evidence>
<keyword evidence="6" id="KW-0281">Fimbrium</keyword>
<feature type="signal peptide" evidence="7">
    <location>
        <begin position="1"/>
        <end position="31"/>
    </location>
</feature>
<dbReference type="Pfam" id="PF04151">
    <property type="entry name" value="PPC"/>
    <property type="match status" value="1"/>
</dbReference>
<feature type="domain" description="Peptidase C-terminal archaeal/bacterial" evidence="8">
    <location>
        <begin position="207"/>
        <end position="269"/>
    </location>
</feature>
<evidence type="ECO:0000256" key="4">
    <source>
        <dbReference type="ARBA" id="ARBA00022723"/>
    </source>
</evidence>
<dbReference type="InterPro" id="IPR008707">
    <property type="entry name" value="B-propeller_PilY1"/>
</dbReference>
<dbReference type="Proteomes" id="UP001595724">
    <property type="component" value="Unassembled WGS sequence"/>
</dbReference>
<keyword evidence="5" id="KW-0106">Calcium</keyword>
<feature type="chain" id="PRO_5046595091" evidence="7">
    <location>
        <begin position="32"/>
        <end position="1149"/>
    </location>
</feature>
<comment type="subcellular location">
    <subcellularLocation>
        <location evidence="1">Fimbrium</location>
    </subcellularLocation>
</comment>
<evidence type="ECO:0000313" key="11">
    <source>
        <dbReference type="Proteomes" id="UP001595724"/>
    </source>
</evidence>
<comment type="caution">
    <text evidence="10">The sequence shown here is derived from an EMBL/GenBank/DDBJ whole genome shotgun (WGS) entry which is preliminary data.</text>
</comment>
<evidence type="ECO:0000256" key="1">
    <source>
        <dbReference type="ARBA" id="ARBA00004561"/>
    </source>
</evidence>
<dbReference type="InterPro" id="IPR007280">
    <property type="entry name" value="Peptidase_C_arc/bac"/>
</dbReference>
<evidence type="ECO:0000256" key="7">
    <source>
        <dbReference type="SAM" id="SignalP"/>
    </source>
</evidence>
<reference evidence="11" key="1">
    <citation type="journal article" date="2019" name="Int. J. Syst. Evol. Microbiol.">
        <title>The Global Catalogue of Microorganisms (GCM) 10K type strain sequencing project: providing services to taxonomists for standard genome sequencing and annotation.</title>
        <authorList>
            <consortium name="The Broad Institute Genomics Platform"/>
            <consortium name="The Broad Institute Genome Sequencing Center for Infectious Disease"/>
            <person name="Wu L."/>
            <person name="Ma J."/>
        </authorList>
    </citation>
    <scope>NUCLEOTIDE SEQUENCE [LARGE SCALE GENOMIC DNA]</scope>
    <source>
        <strain evidence="11">KCTC 42211</strain>
    </source>
</reference>
<evidence type="ECO:0000256" key="6">
    <source>
        <dbReference type="ARBA" id="ARBA00023263"/>
    </source>
</evidence>
<gene>
    <name evidence="10" type="ORF">ACFOM9_02620</name>
</gene>
<organism evidence="10 11">
    <name type="scientific">Luteimonas notoginsengisoli</name>
    <dbReference type="NCBI Taxonomy" id="1578200"/>
    <lineage>
        <taxon>Bacteria</taxon>
        <taxon>Pseudomonadati</taxon>
        <taxon>Pseudomonadota</taxon>
        <taxon>Gammaproteobacteria</taxon>
        <taxon>Lysobacterales</taxon>
        <taxon>Lysobacteraceae</taxon>
        <taxon>Luteimonas</taxon>
    </lineage>
</organism>
<keyword evidence="11" id="KW-1185">Reference proteome</keyword>
<dbReference type="SUPFAM" id="SSF50998">
    <property type="entry name" value="Quinoprotein alcohol dehydrogenase-like"/>
    <property type="match status" value="1"/>
</dbReference>
<proteinExistence type="inferred from homology"/>
<keyword evidence="3" id="KW-1029">Fimbrium biogenesis</keyword>
<accession>A0ABV7UQL2</accession>
<keyword evidence="7" id="KW-0732">Signal</keyword>